<dbReference type="InterPro" id="IPR006143">
    <property type="entry name" value="RND_pump_MFP"/>
</dbReference>
<accession>A0ABT9A3J2</accession>
<keyword evidence="9" id="KW-1185">Reference proteome</keyword>
<dbReference type="Gene3D" id="1.10.287.470">
    <property type="entry name" value="Helix hairpin bin"/>
    <property type="match status" value="1"/>
</dbReference>
<gene>
    <name evidence="8" type="ORF">Q5H94_18895</name>
</gene>
<evidence type="ECO:0000313" key="9">
    <source>
        <dbReference type="Proteomes" id="UP001176468"/>
    </source>
</evidence>
<dbReference type="PANTHER" id="PTHR30158">
    <property type="entry name" value="ACRA/E-RELATED COMPONENT OF DRUG EFFLUX TRANSPORTER"/>
    <property type="match status" value="1"/>
</dbReference>
<feature type="domain" description="Multidrug resistance protein MdtA-like C-terminal permuted SH3" evidence="7">
    <location>
        <begin position="318"/>
        <end position="378"/>
    </location>
</feature>
<evidence type="ECO:0000259" key="4">
    <source>
        <dbReference type="Pfam" id="PF25876"/>
    </source>
</evidence>
<feature type="domain" description="Multidrug resistance protein MdtA-like barrel-sandwich hybrid" evidence="5">
    <location>
        <begin position="82"/>
        <end position="223"/>
    </location>
</feature>
<dbReference type="Gene3D" id="2.40.50.100">
    <property type="match status" value="1"/>
</dbReference>
<dbReference type="PANTHER" id="PTHR30158:SF3">
    <property type="entry name" value="MULTIDRUG EFFLUX PUMP SUBUNIT ACRA-RELATED"/>
    <property type="match status" value="1"/>
</dbReference>
<dbReference type="NCBIfam" id="TIGR01730">
    <property type="entry name" value="RND_mfp"/>
    <property type="match status" value="1"/>
</dbReference>
<dbReference type="InterPro" id="IPR058625">
    <property type="entry name" value="MdtA-like_BSH"/>
</dbReference>
<dbReference type="Pfam" id="PF25967">
    <property type="entry name" value="RND-MFP_C"/>
    <property type="match status" value="1"/>
</dbReference>
<dbReference type="InterPro" id="IPR058626">
    <property type="entry name" value="MdtA-like_b-barrel"/>
</dbReference>
<evidence type="ECO:0000313" key="8">
    <source>
        <dbReference type="EMBL" id="MDO7844404.1"/>
    </source>
</evidence>
<comment type="similarity">
    <text evidence="2">Belongs to the membrane fusion protein (MFP) (TC 8.A.1) family.</text>
</comment>
<dbReference type="InterPro" id="IPR058627">
    <property type="entry name" value="MdtA-like_C"/>
</dbReference>
<evidence type="ECO:0000256" key="1">
    <source>
        <dbReference type="ARBA" id="ARBA00004196"/>
    </source>
</evidence>
<dbReference type="RefSeq" id="WP_304562803.1">
    <property type="nucleotide sequence ID" value="NZ_JAUQSZ010000016.1"/>
</dbReference>
<evidence type="ECO:0000259" key="6">
    <source>
        <dbReference type="Pfam" id="PF25944"/>
    </source>
</evidence>
<evidence type="ECO:0000256" key="2">
    <source>
        <dbReference type="ARBA" id="ARBA00009477"/>
    </source>
</evidence>
<feature type="domain" description="Multidrug resistance protein MdtA-like beta-barrel" evidence="6">
    <location>
        <begin position="227"/>
        <end position="311"/>
    </location>
</feature>
<dbReference type="Gene3D" id="2.40.420.20">
    <property type="match status" value="1"/>
</dbReference>
<feature type="domain" description="Multidrug resistance protein MdtA-like alpha-helical hairpin" evidence="4">
    <location>
        <begin position="122"/>
        <end position="190"/>
    </location>
</feature>
<dbReference type="Pfam" id="PF25917">
    <property type="entry name" value="BSH_RND"/>
    <property type="match status" value="1"/>
</dbReference>
<feature type="region of interest" description="Disordered" evidence="3">
    <location>
        <begin position="384"/>
        <end position="409"/>
    </location>
</feature>
<dbReference type="SUPFAM" id="SSF111369">
    <property type="entry name" value="HlyD-like secretion proteins"/>
    <property type="match status" value="1"/>
</dbReference>
<dbReference type="InterPro" id="IPR058624">
    <property type="entry name" value="MdtA-like_HH"/>
</dbReference>
<protein>
    <submittedName>
        <fullName evidence="8">Efflux RND transporter periplasmic adaptor subunit</fullName>
    </submittedName>
</protein>
<proteinExistence type="inferred from homology"/>
<comment type="caution">
    <text evidence="8">The sequence shown here is derived from an EMBL/GenBank/DDBJ whole genome shotgun (WGS) entry which is preliminary data.</text>
</comment>
<dbReference type="Gene3D" id="2.40.30.170">
    <property type="match status" value="1"/>
</dbReference>
<dbReference type="Pfam" id="PF25876">
    <property type="entry name" value="HH_MFP_RND"/>
    <property type="match status" value="1"/>
</dbReference>
<evidence type="ECO:0000259" key="7">
    <source>
        <dbReference type="Pfam" id="PF25967"/>
    </source>
</evidence>
<evidence type="ECO:0000256" key="3">
    <source>
        <dbReference type="SAM" id="MobiDB-lite"/>
    </source>
</evidence>
<name>A0ABT9A3J2_9SPHN</name>
<dbReference type="Proteomes" id="UP001176468">
    <property type="component" value="Unassembled WGS sequence"/>
</dbReference>
<sequence>MTPDLTSRSPAAFPIFPATLAILVSAALLAGCSGSGSQGSGSTGGGRRGPSGPPEVGYVIAQYANVPVVTELAGRTTAFESSEVRPQVSGVIYRRFFTEGTLVKKGQPLYQIDPSLYRASANQAQANLSSAQALAESSRIKADRYKPLADIEAVAKQDYTDALAASKQASATVAQQRAALDTARINLRFTTVPAPITGRIGRSLFTVGALVSASQADPLATIQRLDPIFVDIQQSSADLLRLRKALASGGETPASAAVKLKLEDGSDYGYSGRVEFSEVVVDATTGTVTVRAQFPNAQGLLLPGMFVRASFAQSIDKNAFLVPQQAVARTAKGEATVFVVNGNKAVLRTVTAPRTSGANWVVTAGLKPGDKVIVQGVGKTKPNLTVKPVPASQAQKIEAPKQGAASSKG</sequence>
<dbReference type="EMBL" id="JAUQSZ010000016">
    <property type="protein sequence ID" value="MDO7844404.1"/>
    <property type="molecule type" value="Genomic_DNA"/>
</dbReference>
<comment type="subcellular location">
    <subcellularLocation>
        <location evidence="1">Cell envelope</location>
    </subcellularLocation>
</comment>
<reference evidence="8" key="1">
    <citation type="submission" date="2023-07" db="EMBL/GenBank/DDBJ databases">
        <authorList>
            <person name="Kim M.K."/>
        </authorList>
    </citation>
    <scope>NUCLEOTIDE SEQUENCE</scope>
    <source>
        <strain evidence="8">CA1-15</strain>
    </source>
</reference>
<evidence type="ECO:0000259" key="5">
    <source>
        <dbReference type="Pfam" id="PF25917"/>
    </source>
</evidence>
<dbReference type="Pfam" id="PF25944">
    <property type="entry name" value="Beta-barrel_RND"/>
    <property type="match status" value="1"/>
</dbReference>
<organism evidence="8 9">
    <name type="scientific">Sphingomonas immobilis</name>
    <dbReference type="NCBI Taxonomy" id="3063997"/>
    <lineage>
        <taxon>Bacteria</taxon>
        <taxon>Pseudomonadati</taxon>
        <taxon>Pseudomonadota</taxon>
        <taxon>Alphaproteobacteria</taxon>
        <taxon>Sphingomonadales</taxon>
        <taxon>Sphingomonadaceae</taxon>
        <taxon>Sphingomonas</taxon>
    </lineage>
</organism>